<dbReference type="SUPFAM" id="SSF103088">
    <property type="entry name" value="OmpA-like"/>
    <property type="match status" value="1"/>
</dbReference>
<accession>A0A8J3DGC9</accession>
<feature type="domain" description="OmpA-like" evidence="9">
    <location>
        <begin position="305"/>
        <end position="423"/>
    </location>
</feature>
<evidence type="ECO:0000256" key="5">
    <source>
        <dbReference type="ARBA" id="ARBA00022989"/>
    </source>
</evidence>
<proteinExistence type="inferred from homology"/>
<keyword evidence="6 7" id="KW-0472">Membrane</keyword>
<dbReference type="Pfam" id="PF13677">
    <property type="entry name" value="MotB_plug"/>
    <property type="match status" value="1"/>
</dbReference>
<evidence type="ECO:0000259" key="9">
    <source>
        <dbReference type="PROSITE" id="PS51123"/>
    </source>
</evidence>
<keyword evidence="5" id="KW-1133">Transmembrane helix</keyword>
<feature type="region of interest" description="Disordered" evidence="8">
    <location>
        <begin position="78"/>
        <end position="133"/>
    </location>
</feature>
<dbReference type="InterPro" id="IPR006665">
    <property type="entry name" value="OmpA-like"/>
</dbReference>
<dbReference type="GO" id="GO:0005886">
    <property type="term" value="C:plasma membrane"/>
    <property type="evidence" value="ECO:0007669"/>
    <property type="project" value="UniProtKB-SubCell"/>
</dbReference>
<organism evidence="10 11">
    <name type="scientific">Limoniibacter endophyticus</name>
    <dbReference type="NCBI Taxonomy" id="1565040"/>
    <lineage>
        <taxon>Bacteria</taxon>
        <taxon>Pseudomonadati</taxon>
        <taxon>Pseudomonadota</taxon>
        <taxon>Alphaproteobacteria</taxon>
        <taxon>Hyphomicrobiales</taxon>
        <taxon>Bartonellaceae</taxon>
        <taxon>Limoniibacter</taxon>
    </lineage>
</organism>
<evidence type="ECO:0000256" key="3">
    <source>
        <dbReference type="ARBA" id="ARBA00022475"/>
    </source>
</evidence>
<sequence>MSFPNPDRDHQEIIIVRRGHDDEHEHHGGVWKIAFADFMTAMMCFFLVMWLINAASDETKTSVASYFNPVRLVDPTAGTKGVETLKHNTDGNEEEGTPKTERTDNFQTKGSSLRRDAGTEAVGDLSPSEQFTDGNLFSNPYAVLAEIAAETGMRQNLSDKGDGGASIAGPATGAAGGESYRDPFAPDFWSREMNHAQIEETFPVESAATQGTTTPPTELERQDTSAQVKAEEEETQYIASAAAPSIEQAEAAIDKNALEPTSALNQRLISAETLAQEIAAELSAALSDSEALKSSLSVVATEEGVAISLTDQMNFGMFEIGSAVPRRELVLAMEKIAATLVNHPGNILVGGHTDARPFRNETYDNWRLSSARAQSAYYMLVRGGLGEQRVKEIRGFADRKPKIPEDTYAAANRRIEILLEPAG</sequence>
<reference evidence="10" key="2">
    <citation type="submission" date="2020-09" db="EMBL/GenBank/DDBJ databases">
        <authorList>
            <person name="Sun Q."/>
            <person name="Kim S."/>
        </authorList>
    </citation>
    <scope>NUCLEOTIDE SEQUENCE</scope>
    <source>
        <strain evidence="10">KCTC 42097</strain>
    </source>
</reference>
<dbReference type="EMBL" id="BMZO01000002">
    <property type="protein sequence ID" value="GHC64520.1"/>
    <property type="molecule type" value="Genomic_DNA"/>
</dbReference>
<dbReference type="InterPro" id="IPR025713">
    <property type="entry name" value="MotB-like_N_dom"/>
</dbReference>
<gene>
    <name evidence="10" type="ORF">GCM10010136_06540</name>
</gene>
<evidence type="ECO:0000256" key="6">
    <source>
        <dbReference type="ARBA" id="ARBA00023136"/>
    </source>
</evidence>
<keyword evidence="4" id="KW-0812">Transmembrane</keyword>
<evidence type="ECO:0000256" key="8">
    <source>
        <dbReference type="SAM" id="MobiDB-lite"/>
    </source>
</evidence>
<evidence type="ECO:0000256" key="4">
    <source>
        <dbReference type="ARBA" id="ARBA00022692"/>
    </source>
</evidence>
<dbReference type="PROSITE" id="PS51123">
    <property type="entry name" value="OMPA_2"/>
    <property type="match status" value="1"/>
</dbReference>
<comment type="subcellular location">
    <subcellularLocation>
        <location evidence="1">Cell membrane</location>
        <topology evidence="1">Single-pass membrane protein</topology>
    </subcellularLocation>
</comment>
<dbReference type="InterPro" id="IPR036737">
    <property type="entry name" value="OmpA-like_sf"/>
</dbReference>
<reference evidence="10" key="1">
    <citation type="journal article" date="2014" name="Int. J. Syst. Evol. Microbiol.">
        <title>Complete genome sequence of Corynebacterium casei LMG S-19264T (=DSM 44701T), isolated from a smear-ripened cheese.</title>
        <authorList>
            <consortium name="US DOE Joint Genome Institute (JGI-PGF)"/>
            <person name="Walter F."/>
            <person name="Albersmeier A."/>
            <person name="Kalinowski J."/>
            <person name="Ruckert C."/>
        </authorList>
    </citation>
    <scope>NUCLEOTIDE SEQUENCE</scope>
    <source>
        <strain evidence="10">KCTC 42097</strain>
    </source>
</reference>
<evidence type="ECO:0000313" key="11">
    <source>
        <dbReference type="Proteomes" id="UP000641137"/>
    </source>
</evidence>
<keyword evidence="10" id="KW-0969">Cilium</keyword>
<dbReference type="PANTHER" id="PTHR30329:SF21">
    <property type="entry name" value="LIPOPROTEIN YIAD-RELATED"/>
    <property type="match status" value="1"/>
</dbReference>
<dbReference type="NCBIfam" id="NF004651">
    <property type="entry name" value="PRK05996.1"/>
    <property type="match status" value="1"/>
</dbReference>
<evidence type="ECO:0000313" key="10">
    <source>
        <dbReference type="EMBL" id="GHC64520.1"/>
    </source>
</evidence>
<feature type="region of interest" description="Disordered" evidence="8">
    <location>
        <begin position="155"/>
        <end position="186"/>
    </location>
</feature>
<dbReference type="Pfam" id="PF00691">
    <property type="entry name" value="OmpA"/>
    <property type="match status" value="1"/>
</dbReference>
<dbReference type="Proteomes" id="UP000641137">
    <property type="component" value="Unassembled WGS sequence"/>
</dbReference>
<keyword evidence="3" id="KW-1003">Cell membrane</keyword>
<keyword evidence="11" id="KW-1185">Reference proteome</keyword>
<dbReference type="AlphaFoldDB" id="A0A8J3DGC9"/>
<feature type="region of interest" description="Disordered" evidence="8">
    <location>
        <begin position="201"/>
        <end position="223"/>
    </location>
</feature>
<feature type="compositionally biased region" description="Basic and acidic residues" evidence="8">
    <location>
        <begin position="83"/>
        <end position="104"/>
    </location>
</feature>
<dbReference type="CDD" id="cd07185">
    <property type="entry name" value="OmpA_C-like"/>
    <property type="match status" value="1"/>
</dbReference>
<evidence type="ECO:0000256" key="1">
    <source>
        <dbReference type="ARBA" id="ARBA00004162"/>
    </source>
</evidence>
<evidence type="ECO:0000256" key="2">
    <source>
        <dbReference type="ARBA" id="ARBA00008914"/>
    </source>
</evidence>
<keyword evidence="10" id="KW-0282">Flagellum</keyword>
<dbReference type="PANTHER" id="PTHR30329">
    <property type="entry name" value="STATOR ELEMENT OF FLAGELLAR MOTOR COMPLEX"/>
    <property type="match status" value="1"/>
</dbReference>
<dbReference type="InterPro" id="IPR050330">
    <property type="entry name" value="Bact_OuterMem_StrucFunc"/>
</dbReference>
<comment type="similarity">
    <text evidence="2">Belongs to the MotB family.</text>
</comment>
<evidence type="ECO:0000256" key="7">
    <source>
        <dbReference type="PROSITE-ProRule" id="PRU00473"/>
    </source>
</evidence>
<feature type="compositionally biased region" description="Polar residues" evidence="8">
    <location>
        <begin position="207"/>
        <end position="216"/>
    </location>
</feature>
<dbReference type="Gene3D" id="3.30.1330.60">
    <property type="entry name" value="OmpA-like domain"/>
    <property type="match status" value="1"/>
</dbReference>
<keyword evidence="10" id="KW-0966">Cell projection</keyword>
<protein>
    <submittedName>
        <fullName evidence="10">Flagellar motor protein MotB</fullName>
    </submittedName>
</protein>
<name>A0A8J3DGC9_9HYPH</name>
<comment type="caution">
    <text evidence="10">The sequence shown here is derived from an EMBL/GenBank/DDBJ whole genome shotgun (WGS) entry which is preliminary data.</text>
</comment>
<dbReference type="RefSeq" id="WP_189487893.1">
    <property type="nucleotide sequence ID" value="NZ_BMZO01000002.1"/>
</dbReference>